<dbReference type="EMBL" id="BAAALS010000005">
    <property type="protein sequence ID" value="GAA1744910.1"/>
    <property type="molecule type" value="Genomic_DNA"/>
</dbReference>
<comment type="caution">
    <text evidence="4">The sequence shown here is derived from an EMBL/GenBank/DDBJ whole genome shotgun (WGS) entry which is preliminary data.</text>
</comment>
<feature type="compositionally biased region" description="Polar residues" evidence="1">
    <location>
        <begin position="36"/>
        <end position="49"/>
    </location>
</feature>
<evidence type="ECO:0000256" key="1">
    <source>
        <dbReference type="SAM" id="MobiDB-lite"/>
    </source>
</evidence>
<keyword evidence="5" id="KW-1185">Reference proteome</keyword>
<feature type="chain" id="PRO_5046456226" description="AB hydrolase-1 domain-containing protein" evidence="2">
    <location>
        <begin position="26"/>
        <end position="278"/>
    </location>
</feature>
<dbReference type="RefSeq" id="WP_344078267.1">
    <property type="nucleotide sequence ID" value="NZ_BAAALS010000005.1"/>
</dbReference>
<gene>
    <name evidence="4" type="ORF">GCM10009681_14810</name>
</gene>
<sequence>MNVARRRLALVVIACVLAALTTAAAGNLWGEEQTRADSTGTYSPDTSLPATAPHPEARCPGPGAPPVHRTLAGPMVAVKQLVLTTADGVKLAAVRVGGGGRGVVLVHEDDSDLCTWWAYARRLAAGGYHVLAFDLRCHGFSECGRRRDYAADAHAAVAALRAAGAARVVVAGTELGANVAVVAAARDAGTSTGAVALAPRPFDVPVTDESGPRTIAEAVPRLRVPVLVCLGELDAVLTLLGEAWRVLPRLCDGRGMDALTEGPDSVEPHVAAFLAAHT</sequence>
<dbReference type="InterPro" id="IPR000073">
    <property type="entry name" value="AB_hydrolase_1"/>
</dbReference>
<name>A0ABN2JZR9_9ACTN</name>
<reference evidence="4 5" key="1">
    <citation type="journal article" date="2019" name="Int. J. Syst. Evol. Microbiol.">
        <title>The Global Catalogue of Microorganisms (GCM) 10K type strain sequencing project: providing services to taxonomists for standard genome sequencing and annotation.</title>
        <authorList>
            <consortium name="The Broad Institute Genomics Platform"/>
            <consortium name="The Broad Institute Genome Sequencing Center for Infectious Disease"/>
            <person name="Wu L."/>
            <person name="Ma J."/>
        </authorList>
    </citation>
    <scope>NUCLEOTIDE SEQUENCE [LARGE SCALE GENOMIC DNA]</scope>
    <source>
        <strain evidence="4 5">JCM 13249</strain>
    </source>
</reference>
<evidence type="ECO:0000313" key="5">
    <source>
        <dbReference type="Proteomes" id="UP001500655"/>
    </source>
</evidence>
<evidence type="ECO:0000313" key="4">
    <source>
        <dbReference type="EMBL" id="GAA1744910.1"/>
    </source>
</evidence>
<feature type="signal peptide" evidence="2">
    <location>
        <begin position="1"/>
        <end position="25"/>
    </location>
</feature>
<feature type="domain" description="AB hydrolase-1" evidence="3">
    <location>
        <begin position="103"/>
        <end position="245"/>
    </location>
</feature>
<keyword evidence="2" id="KW-0732">Signal</keyword>
<dbReference type="Gene3D" id="3.40.50.1820">
    <property type="entry name" value="alpha/beta hydrolase"/>
    <property type="match status" value="1"/>
</dbReference>
<evidence type="ECO:0000259" key="3">
    <source>
        <dbReference type="Pfam" id="PF12697"/>
    </source>
</evidence>
<dbReference type="Pfam" id="PF12697">
    <property type="entry name" value="Abhydrolase_6"/>
    <property type="match status" value="1"/>
</dbReference>
<dbReference type="Proteomes" id="UP001500655">
    <property type="component" value="Unassembled WGS sequence"/>
</dbReference>
<evidence type="ECO:0000256" key="2">
    <source>
        <dbReference type="SAM" id="SignalP"/>
    </source>
</evidence>
<accession>A0ABN2JZR9</accession>
<proteinExistence type="predicted"/>
<dbReference type="InterPro" id="IPR029058">
    <property type="entry name" value="AB_hydrolase_fold"/>
</dbReference>
<organism evidence="4 5">
    <name type="scientific">Luedemannella helvata</name>
    <dbReference type="NCBI Taxonomy" id="349315"/>
    <lineage>
        <taxon>Bacteria</taxon>
        <taxon>Bacillati</taxon>
        <taxon>Actinomycetota</taxon>
        <taxon>Actinomycetes</taxon>
        <taxon>Micromonosporales</taxon>
        <taxon>Micromonosporaceae</taxon>
        <taxon>Luedemannella</taxon>
    </lineage>
</organism>
<dbReference type="SUPFAM" id="SSF53474">
    <property type="entry name" value="alpha/beta-Hydrolases"/>
    <property type="match status" value="1"/>
</dbReference>
<feature type="region of interest" description="Disordered" evidence="1">
    <location>
        <begin position="33"/>
        <end position="65"/>
    </location>
</feature>
<protein>
    <recommendedName>
        <fullName evidence="3">AB hydrolase-1 domain-containing protein</fullName>
    </recommendedName>
</protein>